<feature type="transmembrane region" description="Helical" evidence="1">
    <location>
        <begin position="72"/>
        <end position="90"/>
    </location>
</feature>
<keyword evidence="1" id="KW-0472">Membrane</keyword>
<evidence type="ECO:0000313" key="4">
    <source>
        <dbReference type="Proteomes" id="UP000295507"/>
    </source>
</evidence>
<dbReference type="EMBL" id="SMBJ01000012">
    <property type="protein sequence ID" value="TCU20879.1"/>
    <property type="molecule type" value="Genomic_DNA"/>
</dbReference>
<keyword evidence="5" id="KW-1185">Reference proteome</keyword>
<evidence type="ECO:0000256" key="1">
    <source>
        <dbReference type="SAM" id="Phobius"/>
    </source>
</evidence>
<keyword evidence="1" id="KW-1133">Transmembrane helix</keyword>
<reference evidence="4 5" key="1">
    <citation type="submission" date="2019-03" db="EMBL/GenBank/DDBJ databases">
        <title>Genomic Encyclopedia of Type Strains, Phase IV (KMG-V): Genome sequencing to study the core and pangenomes of soil and plant-associated prokaryotes.</title>
        <authorList>
            <person name="Whitman W."/>
        </authorList>
    </citation>
    <scope>NUCLEOTIDE SEQUENCE [LARGE SCALE GENOMIC DNA]</scope>
    <source>
        <strain evidence="2 5">Gr42</strain>
        <strain evidence="3 4">IE4868</strain>
    </source>
</reference>
<comment type="caution">
    <text evidence="2">The sequence shown here is derived from an EMBL/GenBank/DDBJ whole genome shotgun (WGS) entry which is preliminary data.</text>
</comment>
<dbReference type="Proteomes" id="UP000295547">
    <property type="component" value="Unassembled WGS sequence"/>
</dbReference>
<protein>
    <submittedName>
        <fullName evidence="2">Uncharacterized protein</fullName>
    </submittedName>
</protein>
<organism evidence="2 5">
    <name type="scientific">Rhizobium azibense</name>
    <dbReference type="NCBI Taxonomy" id="1136135"/>
    <lineage>
        <taxon>Bacteria</taxon>
        <taxon>Pseudomonadati</taxon>
        <taxon>Pseudomonadota</taxon>
        <taxon>Alphaproteobacteria</taxon>
        <taxon>Hyphomicrobiales</taxon>
        <taxon>Rhizobiaceae</taxon>
        <taxon>Rhizobium/Agrobacterium group</taxon>
        <taxon>Rhizobium</taxon>
    </lineage>
</organism>
<keyword evidence="1" id="KW-0812">Transmembrane</keyword>
<dbReference type="Proteomes" id="UP000295507">
    <property type="component" value="Unassembled WGS sequence"/>
</dbReference>
<sequence length="246" mass="26811">MLLGAVLTRRDVVRWCNLLSEPAKLVDVIGGVQWASVVHSLGISYRGQFAGQAAMSATDIDFPRLEITMAKGPHYLALFGAGAIAAYLALRGLEAVAPNGPWSSPGGRMISAAALFAIALAAGFKLLSRINFSTIMLTVDREGVYVAPPRGTTTSHSAAMSIPWSSISKIKYYELGRLKETKIIAIELRDAGEVRIHANLLRCRSARELYEDIKRYRRRFAPVAESDDLTNGPVYQSALWTGLDDD</sequence>
<evidence type="ECO:0000313" key="2">
    <source>
        <dbReference type="EMBL" id="TCU20879.1"/>
    </source>
</evidence>
<dbReference type="EMBL" id="SMBK01000010">
    <property type="protein sequence ID" value="TCU35237.1"/>
    <property type="molecule type" value="Genomic_DNA"/>
</dbReference>
<gene>
    <name evidence="3" type="ORF">EV129_110240</name>
    <name evidence="2" type="ORF">EV130_112260</name>
</gene>
<evidence type="ECO:0000313" key="5">
    <source>
        <dbReference type="Proteomes" id="UP000295547"/>
    </source>
</evidence>
<proteinExistence type="predicted"/>
<name>A0A4R3QIG0_9HYPH</name>
<evidence type="ECO:0000313" key="3">
    <source>
        <dbReference type="EMBL" id="TCU35237.1"/>
    </source>
</evidence>
<dbReference type="AlphaFoldDB" id="A0A4R3QIG0"/>
<feature type="transmembrane region" description="Helical" evidence="1">
    <location>
        <begin position="110"/>
        <end position="127"/>
    </location>
</feature>
<accession>A0A4R3QIG0</accession>